<feature type="compositionally biased region" description="Polar residues" evidence="1">
    <location>
        <begin position="710"/>
        <end position="732"/>
    </location>
</feature>
<dbReference type="Pfam" id="PF08501">
    <property type="entry name" value="Shikimate_dh_N"/>
    <property type="match status" value="1"/>
</dbReference>
<feature type="compositionally biased region" description="Polar residues" evidence="1">
    <location>
        <begin position="1274"/>
        <end position="1285"/>
    </location>
</feature>
<dbReference type="Gene3D" id="1.10.287.110">
    <property type="entry name" value="DnaJ domain"/>
    <property type="match status" value="1"/>
</dbReference>
<feature type="domain" description="J" evidence="2">
    <location>
        <begin position="526"/>
        <end position="590"/>
    </location>
</feature>
<dbReference type="GO" id="GO:0004764">
    <property type="term" value="F:shikimate 3-dehydrogenase (NADP+) activity"/>
    <property type="evidence" value="ECO:0007669"/>
    <property type="project" value="InterPro"/>
</dbReference>
<feature type="region of interest" description="Disordered" evidence="1">
    <location>
        <begin position="1229"/>
        <end position="1295"/>
    </location>
</feature>
<dbReference type="InterPro" id="IPR006151">
    <property type="entry name" value="Shikm_DH/Glu-tRNA_Rdtase"/>
</dbReference>
<dbReference type="Pfam" id="PF11926">
    <property type="entry name" value="DUF3444"/>
    <property type="match status" value="2"/>
</dbReference>
<dbReference type="SUPFAM" id="SSF51569">
    <property type="entry name" value="Aldolase"/>
    <property type="match status" value="1"/>
</dbReference>
<dbReference type="CDD" id="cd01065">
    <property type="entry name" value="NAD_bind_Shikimate_DH"/>
    <property type="match status" value="1"/>
</dbReference>
<dbReference type="SUPFAM" id="SSF53223">
    <property type="entry name" value="Aminoacid dehydrogenase-like, N-terminal domain"/>
    <property type="match status" value="1"/>
</dbReference>
<dbReference type="EMBL" id="WJXA01000007">
    <property type="protein sequence ID" value="KAF7137283.1"/>
    <property type="molecule type" value="Genomic_DNA"/>
</dbReference>
<dbReference type="InterPro" id="IPR036869">
    <property type="entry name" value="J_dom_sf"/>
</dbReference>
<feature type="compositionally biased region" description="Polar residues" evidence="1">
    <location>
        <begin position="789"/>
        <end position="799"/>
    </location>
</feature>
<keyword evidence="4" id="KW-1185">Reference proteome</keyword>
<feature type="compositionally biased region" description="Polar residues" evidence="1">
    <location>
        <begin position="675"/>
        <end position="694"/>
    </location>
</feature>
<feature type="compositionally biased region" description="Basic and acidic residues" evidence="1">
    <location>
        <begin position="1229"/>
        <end position="1242"/>
    </location>
</feature>
<feature type="compositionally biased region" description="Basic and acidic residues" evidence="1">
    <location>
        <begin position="856"/>
        <end position="865"/>
    </location>
</feature>
<dbReference type="SUPFAM" id="SSF46565">
    <property type="entry name" value="Chaperone J-domain"/>
    <property type="match status" value="1"/>
</dbReference>
<dbReference type="InterPro" id="IPR013785">
    <property type="entry name" value="Aldolase_TIM"/>
</dbReference>
<feature type="compositionally biased region" description="Basic and acidic residues" evidence="1">
    <location>
        <begin position="742"/>
        <end position="757"/>
    </location>
</feature>
<dbReference type="OrthoDB" id="10250354at2759"/>
<dbReference type="CDD" id="cd06257">
    <property type="entry name" value="DnaJ"/>
    <property type="match status" value="1"/>
</dbReference>
<dbReference type="CDD" id="cd00502">
    <property type="entry name" value="DHQase_I"/>
    <property type="match status" value="1"/>
</dbReference>
<dbReference type="InterPro" id="IPR024593">
    <property type="entry name" value="DUF3444"/>
</dbReference>
<feature type="compositionally biased region" description="Basic residues" evidence="1">
    <location>
        <begin position="825"/>
        <end position="835"/>
    </location>
</feature>
<dbReference type="GO" id="GO:0009423">
    <property type="term" value="P:chorismate biosynthetic process"/>
    <property type="evidence" value="ECO:0007669"/>
    <property type="project" value="UniProtKB-UniPathway"/>
</dbReference>
<sequence>MQWVVEEQSQEDKVADEFFNSIQGKKPGKVKIIVSSHNYQNTPSSEEIGNLAVRIQATGADIVKIATTALDITDSARIFQLLVHSQVPTIGIAMGERGLMSRILCAKFGGFLTFGALEAGVMSAPGQPTIRELLDLYNFRHIVPDTKVHGVIGNPIGHSKSPHLYNAAFKSAGFNGIYLPLLVDSVANFLNTYSSPEFVGYSYTIPHKEAGLKCCDEIDPIAKAIGAVSCMIRKPSDGKLIGYNVDYLGAIGAIEEALGGSNGSSNGAISPLAGKLFVVIGAGGAGKALAYGGKEKGARVVVANRTYDKAKELAGKVGGKAITLSELDDFHPEDGMILANTTSVGMKPKTDATPISKNTLCHYSLVFDAIYTPKWTRLLLEAQETGAKVVFGTEMFINQAFVQFERFTGLPAPKQLIRDTLAKNTYNAVFRLNICDSMQTLQHALSGRVPVLLEIWISYMECNKDEAIRAKGIAEKKMQINDFEGARKIANKAQQLYPDLENIYQLIMVCNVHCSALNKICGSEMDWYGILQVERFATEMIIKKQYRKLALLLHPDKNKFPGAESAFKLIGEANMVLSDKGKRSLYDSKCIVSMRTAATKPPPHQLNRNFYDWTQYPPTEKSSSIGQQTFWTSCPFCNMRYQYYREHINRALLCQKCTKPFTAYDLGAQSVPLRSNFAQPPFPQQKSAQQQGSFNIGPDKNTGGFPPSHKGSQGNFSNKTMASKPMSKTGSTAEVGGGSTTKVKEDGLANNEGRKEGVGSAKVDAVKPRESRTSTNTNRKRRRKLVVESSESNDTATSADTEEVVIQENGGSPAGPNSEVNGVNHPRRSFRKRQHVSYNESLGDMNPLRWNASSTDSKEELKESFKNGVAGMGKPSKIAAVNRDSEGTKEGHVDAEGSLPNRSGEVNGEANVMGDHNAGTSGVKGNDSESDSDSSCEPEPVVYECPDTEFNDFDKDREANCFGVDQLWACYDTNGGMPRFYARIRKVFSPGFRLRITWLEPHLEVPDEINWFNGDLPIGCGKFIQGETQEAIDRVQFSHQVQFQKGSARCSYLIYPRKGETWALFKDWDISWSSDPENHKKYQYEIVEVISDFVSDDGTRVAYLEKVIGFVSVFQPTSREGKSSVLIPPAELLRFSHRVPSFKLMGTEKEGIPEGSFELDPAALDTVFDERGDVKMEAEGLDVKADVSNHKSPEKALNTVKSAEKLKTPKKCVGSEGKTDFDKETFTLRRSPRELNHKDQKKNQTNYSPCPTQERTTKDLHGAKDKIHADLTPSKGSTPSSQGGEKTNLPMNCASPHISAKNSSFSKSFSPGGQILEEFHDFKGEKSAEKFDTGQIWALYDDEGMPKIYAQVKKVVSSPFRLRVAVLESCTLSKGIANAVCCGTFKLQTGKDMEFSPDGFSHMLAAEPIGKKLFKIFPRVGEIWALYKDWNAEISCSDLKKGKYEIVQVLEYNERCIKIATLARRKGFKSVFGAPRRLRSGTGEMEIPQFELARFSHQIPAFNVTEEKDGLLSNCWELDPAAIPGTLFLCPIPKKFLLCGLRCGMISVLDLLGKRPSVNNSFSLAFLMMDGGVPCNLTNINMVKQCSVHCN</sequence>
<evidence type="ECO:0000313" key="4">
    <source>
        <dbReference type="Proteomes" id="UP000626092"/>
    </source>
</evidence>
<dbReference type="FunFam" id="3.40.50.10860:FF:000009">
    <property type="entry name" value="Bifunctional 3-dehydroquinate dehydratase/shikimate dehydrogenase, chloroplastic"/>
    <property type="match status" value="1"/>
</dbReference>
<proteinExistence type="inferred from homology"/>
<name>A0A834LHH0_RHOSS</name>
<dbReference type="FunFam" id="3.40.50.720:FF:000172">
    <property type="entry name" value="Bifunctional 3-dehydroquinate dehydratase/shikimate dehydrogenase, chloroplastic"/>
    <property type="match status" value="1"/>
</dbReference>
<feature type="region of interest" description="Disordered" evidence="1">
    <location>
        <begin position="675"/>
        <end position="941"/>
    </location>
</feature>
<dbReference type="InterPro" id="IPR046346">
    <property type="entry name" value="Aminoacid_DH-like_N_sf"/>
</dbReference>
<dbReference type="Pfam" id="PF01487">
    <property type="entry name" value="DHquinase_I"/>
    <property type="match status" value="1"/>
</dbReference>
<organism evidence="3 4">
    <name type="scientific">Rhododendron simsii</name>
    <name type="common">Sims's rhododendron</name>
    <dbReference type="NCBI Taxonomy" id="118357"/>
    <lineage>
        <taxon>Eukaryota</taxon>
        <taxon>Viridiplantae</taxon>
        <taxon>Streptophyta</taxon>
        <taxon>Embryophyta</taxon>
        <taxon>Tracheophyta</taxon>
        <taxon>Spermatophyta</taxon>
        <taxon>Magnoliopsida</taxon>
        <taxon>eudicotyledons</taxon>
        <taxon>Gunneridae</taxon>
        <taxon>Pentapetalae</taxon>
        <taxon>asterids</taxon>
        <taxon>Ericales</taxon>
        <taxon>Ericaceae</taxon>
        <taxon>Ericoideae</taxon>
        <taxon>Rhodoreae</taxon>
        <taxon>Rhododendron</taxon>
    </lineage>
</organism>
<dbReference type="SMART" id="SM00271">
    <property type="entry name" value="DnaJ"/>
    <property type="match status" value="1"/>
</dbReference>
<dbReference type="Pfam" id="PF18317">
    <property type="entry name" value="SDH_C"/>
    <property type="match status" value="1"/>
</dbReference>
<feature type="compositionally biased region" description="Basic and acidic residues" evidence="1">
    <location>
        <begin position="883"/>
        <end position="895"/>
    </location>
</feature>
<dbReference type="InterPro" id="IPR013708">
    <property type="entry name" value="Shikimate_DH-bd_N"/>
</dbReference>
<feature type="compositionally biased region" description="Polar residues" evidence="1">
    <location>
        <begin position="1243"/>
        <end position="1254"/>
    </location>
</feature>
<reference evidence="3" key="1">
    <citation type="submission" date="2019-11" db="EMBL/GenBank/DDBJ databases">
        <authorList>
            <person name="Liu Y."/>
            <person name="Hou J."/>
            <person name="Li T.-Q."/>
            <person name="Guan C.-H."/>
            <person name="Wu X."/>
            <person name="Wu H.-Z."/>
            <person name="Ling F."/>
            <person name="Zhang R."/>
            <person name="Shi X.-G."/>
            <person name="Ren J.-P."/>
            <person name="Chen E.-F."/>
            <person name="Sun J.-M."/>
        </authorList>
    </citation>
    <scope>NUCLEOTIDE SEQUENCE</scope>
    <source>
        <strain evidence="3">Adult_tree_wgs_1</strain>
        <tissue evidence="3">Leaves</tissue>
    </source>
</reference>
<accession>A0A834LHH0</accession>
<dbReference type="Pfam" id="PF01488">
    <property type="entry name" value="Shikimate_DH"/>
    <property type="match status" value="1"/>
</dbReference>
<dbReference type="InterPro" id="IPR041121">
    <property type="entry name" value="SDH_C"/>
</dbReference>
<dbReference type="PANTHER" id="PTHR45089">
    <property type="entry name" value="DNAJ HEAT SHOCK AMINO-TERMINAL DOMAIN PROTEIN-RELATED"/>
    <property type="match status" value="1"/>
</dbReference>
<dbReference type="InterPro" id="IPR022893">
    <property type="entry name" value="Shikimate_DH_fam"/>
</dbReference>
<dbReference type="Pfam" id="PF00226">
    <property type="entry name" value="DnaJ"/>
    <property type="match status" value="1"/>
</dbReference>
<dbReference type="InterPro" id="IPR001623">
    <property type="entry name" value="DnaJ_domain"/>
</dbReference>
<dbReference type="Gene3D" id="3.40.50.720">
    <property type="entry name" value="NAD(P)-binding Rossmann-like Domain"/>
    <property type="match status" value="1"/>
</dbReference>
<dbReference type="HAMAP" id="MF_00222">
    <property type="entry name" value="Shikimate_DH_AroE"/>
    <property type="match status" value="1"/>
</dbReference>
<dbReference type="Gene3D" id="3.20.20.70">
    <property type="entry name" value="Aldolase class I"/>
    <property type="match status" value="1"/>
</dbReference>
<dbReference type="GO" id="GO:0003855">
    <property type="term" value="F:3-dehydroquinate dehydratase activity"/>
    <property type="evidence" value="ECO:0007669"/>
    <property type="project" value="InterPro"/>
</dbReference>
<dbReference type="Gene3D" id="3.40.50.10860">
    <property type="entry name" value="Leucine Dehydrogenase, chain A, domain 1"/>
    <property type="match status" value="1"/>
</dbReference>
<evidence type="ECO:0000259" key="2">
    <source>
        <dbReference type="PROSITE" id="PS50076"/>
    </source>
</evidence>
<dbReference type="UniPathway" id="UPA00053">
    <property type="reaction ID" value="UER00087"/>
</dbReference>
<dbReference type="PANTHER" id="PTHR45089:SF57">
    <property type="entry name" value="DNAJ HEAT SHOCK N-TERMINAL DOMAIN-CONTAINING PROTEIN"/>
    <property type="match status" value="1"/>
</dbReference>
<dbReference type="PRINTS" id="PR00625">
    <property type="entry name" value="JDOMAIN"/>
</dbReference>
<feature type="compositionally biased region" description="Basic and acidic residues" evidence="1">
    <location>
        <begin position="1255"/>
        <end position="1269"/>
    </location>
</feature>
<dbReference type="Proteomes" id="UP000626092">
    <property type="component" value="Unassembled WGS sequence"/>
</dbReference>
<dbReference type="InterPro" id="IPR001381">
    <property type="entry name" value="DHquinase_I"/>
</dbReference>
<protein>
    <recommendedName>
        <fullName evidence="2">J domain-containing protein</fullName>
    </recommendedName>
</protein>
<evidence type="ECO:0000313" key="3">
    <source>
        <dbReference type="EMBL" id="KAF7137283.1"/>
    </source>
</evidence>
<evidence type="ECO:0000256" key="1">
    <source>
        <dbReference type="SAM" id="MobiDB-lite"/>
    </source>
</evidence>
<dbReference type="SUPFAM" id="SSF51735">
    <property type="entry name" value="NAD(P)-binding Rossmann-fold domains"/>
    <property type="match status" value="1"/>
</dbReference>
<gene>
    <name evidence="3" type="ORF">RHSIM_Rhsim07G0177100</name>
</gene>
<dbReference type="InterPro" id="IPR036291">
    <property type="entry name" value="NAD(P)-bd_dom_sf"/>
</dbReference>
<comment type="caution">
    <text evidence="3">The sequence shown here is derived from an EMBL/GenBank/DDBJ whole genome shotgun (WGS) entry which is preliminary data.</text>
</comment>
<dbReference type="PROSITE" id="PS50076">
    <property type="entry name" value="DNAJ_2"/>
    <property type="match status" value="1"/>
</dbReference>